<evidence type="ECO:0000313" key="3">
    <source>
        <dbReference type="Proteomes" id="UP000005233"/>
    </source>
</evidence>
<dbReference type="Proteomes" id="UP000005233">
    <property type="component" value="Chromosome"/>
</dbReference>
<reference evidence="2 3" key="1">
    <citation type="journal article" date="2012" name="J. Bacteriol.">
        <title>Complete genome sequence of a thermophilic methanogen, Methanocella conradii HZ254, isolated from Chinese rice field soil.</title>
        <authorList>
            <person name="Lu Z."/>
            <person name="Lu Y."/>
        </authorList>
    </citation>
    <scope>NUCLEOTIDE SEQUENCE [LARGE SCALE GENOMIC DNA]</scope>
    <source>
        <strain evidence="3">DSM 24694 / JCM 17849 / CGMCC 1.5162 / HZ254</strain>
    </source>
</reference>
<protein>
    <submittedName>
        <fullName evidence="2">Uncharacterized protein</fullName>
    </submittedName>
</protein>
<evidence type="ECO:0000313" key="2">
    <source>
        <dbReference type="EMBL" id="AFC99906.1"/>
    </source>
</evidence>
<organism evidence="2 3">
    <name type="scientific">Methanocella conradii (strain DSM 24694 / JCM 17849 / CGMCC 1.5162 / HZ254)</name>
    <dbReference type="NCBI Taxonomy" id="1041930"/>
    <lineage>
        <taxon>Archaea</taxon>
        <taxon>Methanobacteriati</taxon>
        <taxon>Methanobacteriota</taxon>
        <taxon>Stenosarchaea group</taxon>
        <taxon>Methanomicrobia</taxon>
        <taxon>Methanocellales</taxon>
        <taxon>Methanocellaceae</taxon>
        <taxon>Methanocella</taxon>
    </lineage>
</organism>
<accession>H8I7S1</accession>
<evidence type="ECO:0000256" key="1">
    <source>
        <dbReference type="SAM" id="MobiDB-lite"/>
    </source>
</evidence>
<gene>
    <name evidence="2" type="ordered locus">Mtc_1150</name>
</gene>
<name>H8I7S1_METCZ</name>
<dbReference type="HOGENOM" id="CLU_688132_0_0_2"/>
<dbReference type="eggNOG" id="arCOG07813">
    <property type="taxonomic scope" value="Archaea"/>
</dbReference>
<proteinExistence type="predicted"/>
<dbReference type="EMBL" id="CP003243">
    <property type="protein sequence ID" value="AFC99906.1"/>
    <property type="molecule type" value="Genomic_DNA"/>
</dbReference>
<keyword evidence="3" id="KW-1185">Reference proteome</keyword>
<dbReference type="AlphaFoldDB" id="H8I7S1"/>
<dbReference type="KEGG" id="mez:Mtc_1150"/>
<feature type="region of interest" description="Disordered" evidence="1">
    <location>
        <begin position="284"/>
        <end position="310"/>
    </location>
</feature>
<feature type="region of interest" description="Disordered" evidence="1">
    <location>
        <begin position="368"/>
        <end position="390"/>
    </location>
</feature>
<sequence>MDLSRIKKPLAMLFVITMVSVGLLMAINSVIGQQYPPAGQGTEGGYAILGGISLGPGTNTIALSVSIASQQGSQIYFQVNGFAIVDQQSQAATVYTLSQAMPGIMDTGNNNVQVDVSKLQSSIQSTQQASMSDLYTILRPSVNSLMVLAQLAQQGAQGAQATFQVQSLQVIMPDGQANVFNLSQPMSVVVDSSAMRVYTVGFPQVYNLVNTFIMNIQNNYYTSINYNVVAGPTIVVTPPVVYPIIAPIAFPAVWPVFYPVPVPVPMPVVTVTPLPPSVTPTKMPTVSPAVSPTKMPTVSPTVSPTKMPTVSPTVTHAASLTPSPTKKPVLSAIATKKPISSAIVPTKKPVSTYKPITTFKPTAGGGGGVITTKKPITTTYRPGGGGMPIATRMPITTKKP</sequence>
<dbReference type="STRING" id="1041930.Mtc_1150"/>